<sequence length="54" mass="5699">HGDECDIVYHWGRFSLATQEGFRTINGLGPVSPSVSSKASTGSSSNRIDDGTNS</sequence>
<feature type="compositionally biased region" description="Low complexity" evidence="1">
    <location>
        <begin position="32"/>
        <end position="45"/>
    </location>
</feature>
<gene>
    <name evidence="2" type="ORF">PODLI_1B001155</name>
</gene>
<feature type="non-terminal residue" evidence="2">
    <location>
        <position position="1"/>
    </location>
</feature>
<protein>
    <submittedName>
        <fullName evidence="2">Uncharacterized protein</fullName>
    </submittedName>
</protein>
<organism evidence="2 3">
    <name type="scientific">Podarcis lilfordi</name>
    <name type="common">Lilford's wall lizard</name>
    <dbReference type="NCBI Taxonomy" id="74358"/>
    <lineage>
        <taxon>Eukaryota</taxon>
        <taxon>Metazoa</taxon>
        <taxon>Chordata</taxon>
        <taxon>Craniata</taxon>
        <taxon>Vertebrata</taxon>
        <taxon>Euteleostomi</taxon>
        <taxon>Lepidosauria</taxon>
        <taxon>Squamata</taxon>
        <taxon>Bifurcata</taxon>
        <taxon>Unidentata</taxon>
        <taxon>Episquamata</taxon>
        <taxon>Laterata</taxon>
        <taxon>Lacertibaenia</taxon>
        <taxon>Lacertidae</taxon>
        <taxon>Podarcis</taxon>
    </lineage>
</organism>
<dbReference type="AlphaFoldDB" id="A0AA35LIY8"/>
<dbReference type="EMBL" id="OX395142">
    <property type="protein sequence ID" value="CAI5796439.1"/>
    <property type="molecule type" value="Genomic_DNA"/>
</dbReference>
<evidence type="ECO:0000256" key="1">
    <source>
        <dbReference type="SAM" id="MobiDB-lite"/>
    </source>
</evidence>
<feature type="region of interest" description="Disordered" evidence="1">
    <location>
        <begin position="27"/>
        <end position="54"/>
    </location>
</feature>
<accession>A0AA35LIY8</accession>
<name>A0AA35LIY8_9SAUR</name>
<evidence type="ECO:0000313" key="2">
    <source>
        <dbReference type="EMBL" id="CAI5796439.1"/>
    </source>
</evidence>
<dbReference type="Proteomes" id="UP001178461">
    <property type="component" value="Chromosome 17"/>
</dbReference>
<keyword evidence="3" id="KW-1185">Reference proteome</keyword>
<evidence type="ECO:0000313" key="3">
    <source>
        <dbReference type="Proteomes" id="UP001178461"/>
    </source>
</evidence>
<reference evidence="2" key="1">
    <citation type="submission" date="2022-12" db="EMBL/GenBank/DDBJ databases">
        <authorList>
            <person name="Alioto T."/>
            <person name="Alioto T."/>
            <person name="Gomez Garrido J."/>
        </authorList>
    </citation>
    <scope>NUCLEOTIDE SEQUENCE</scope>
</reference>
<proteinExistence type="predicted"/>